<accession>A0A7G9SJC7</accession>
<evidence type="ECO:0000256" key="3">
    <source>
        <dbReference type="SAM" id="Phobius"/>
    </source>
</evidence>
<feature type="transmembrane region" description="Helical" evidence="3">
    <location>
        <begin position="312"/>
        <end position="336"/>
    </location>
</feature>
<dbReference type="SUPFAM" id="SSF46894">
    <property type="entry name" value="C-terminal effector domain of the bipartite response regulators"/>
    <property type="match status" value="1"/>
</dbReference>
<dbReference type="Proteomes" id="UP000515971">
    <property type="component" value="Chromosome"/>
</dbReference>
<dbReference type="Pfam" id="PF00486">
    <property type="entry name" value="Trans_reg_C"/>
    <property type="match status" value="1"/>
</dbReference>
<feature type="domain" description="OmpR/PhoB-type" evidence="4">
    <location>
        <begin position="3"/>
        <end position="101"/>
    </location>
</feature>
<dbReference type="GO" id="GO:0003677">
    <property type="term" value="F:DNA binding"/>
    <property type="evidence" value="ECO:0007669"/>
    <property type="project" value="UniProtKB-UniRule"/>
</dbReference>
<evidence type="ECO:0000259" key="4">
    <source>
        <dbReference type="PROSITE" id="PS51755"/>
    </source>
</evidence>
<dbReference type="Gene3D" id="1.10.10.10">
    <property type="entry name" value="Winged helix-like DNA-binding domain superfamily/Winged helix DNA-binding domain"/>
    <property type="match status" value="1"/>
</dbReference>
<feature type="transmembrane region" description="Helical" evidence="3">
    <location>
        <begin position="122"/>
        <end position="146"/>
    </location>
</feature>
<keyword evidence="3" id="KW-0472">Membrane</keyword>
<dbReference type="EMBL" id="CP060718">
    <property type="protein sequence ID" value="QNN67952.1"/>
    <property type="molecule type" value="Genomic_DNA"/>
</dbReference>
<dbReference type="PROSITE" id="PS51755">
    <property type="entry name" value="OMPR_PHOB"/>
    <property type="match status" value="1"/>
</dbReference>
<reference evidence="5 6" key="1">
    <citation type="submission" date="2020-08" db="EMBL/GenBank/DDBJ databases">
        <title>Genome sequence of Sphingomonas lutea KCTC 23642T.</title>
        <authorList>
            <person name="Hyun D.-W."/>
            <person name="Bae J.-W."/>
        </authorList>
    </citation>
    <scope>NUCLEOTIDE SEQUENCE [LARGE SCALE GENOMIC DNA]</scope>
    <source>
        <strain evidence="5 6">KCTC 23642</strain>
    </source>
</reference>
<dbReference type="GO" id="GO:0006355">
    <property type="term" value="P:regulation of DNA-templated transcription"/>
    <property type="evidence" value="ECO:0007669"/>
    <property type="project" value="InterPro"/>
</dbReference>
<dbReference type="AlphaFoldDB" id="A0A7G9SJC7"/>
<protein>
    <submittedName>
        <fullName evidence="5">Transcriptional regulator</fullName>
    </submittedName>
</protein>
<evidence type="ECO:0000256" key="1">
    <source>
        <dbReference type="ARBA" id="ARBA00023125"/>
    </source>
</evidence>
<keyword evidence="3" id="KW-1133">Transmembrane helix</keyword>
<dbReference type="KEGG" id="slut:H9L13_03280"/>
<proteinExistence type="predicted"/>
<feature type="transmembrane region" description="Helical" evidence="3">
    <location>
        <begin position="264"/>
        <end position="292"/>
    </location>
</feature>
<evidence type="ECO:0000313" key="5">
    <source>
        <dbReference type="EMBL" id="QNN67952.1"/>
    </source>
</evidence>
<dbReference type="CDD" id="cd00383">
    <property type="entry name" value="trans_reg_C"/>
    <property type="match status" value="1"/>
</dbReference>
<evidence type="ECO:0000313" key="6">
    <source>
        <dbReference type="Proteomes" id="UP000515971"/>
    </source>
</evidence>
<feature type="transmembrane region" description="Helical" evidence="3">
    <location>
        <begin position="193"/>
        <end position="212"/>
    </location>
</feature>
<organism evidence="5 6">
    <name type="scientific">Sphingomonas lutea</name>
    <dbReference type="NCBI Taxonomy" id="1045317"/>
    <lineage>
        <taxon>Bacteria</taxon>
        <taxon>Pseudomonadati</taxon>
        <taxon>Pseudomonadota</taxon>
        <taxon>Alphaproteobacteria</taxon>
        <taxon>Sphingomonadales</taxon>
        <taxon>Sphingomonadaceae</taxon>
        <taxon>Sphingomonas</taxon>
    </lineage>
</organism>
<keyword evidence="3" id="KW-0812">Transmembrane</keyword>
<dbReference type="InterPro" id="IPR001867">
    <property type="entry name" value="OmpR/PhoB-type_DNA-bd"/>
</dbReference>
<feature type="transmembrane region" description="Helical" evidence="3">
    <location>
        <begin position="232"/>
        <end position="252"/>
    </location>
</feature>
<dbReference type="InterPro" id="IPR036388">
    <property type="entry name" value="WH-like_DNA-bd_sf"/>
</dbReference>
<dbReference type="SMART" id="SM00862">
    <property type="entry name" value="Trans_reg_C"/>
    <property type="match status" value="1"/>
</dbReference>
<dbReference type="RefSeq" id="WP_187539005.1">
    <property type="nucleotide sequence ID" value="NZ_BAABJT010000001.1"/>
</dbReference>
<name>A0A7G9SJC7_9SPHN</name>
<feature type="DNA-binding region" description="OmpR/PhoB-type" evidence="2">
    <location>
        <begin position="3"/>
        <end position="101"/>
    </location>
</feature>
<dbReference type="InterPro" id="IPR016032">
    <property type="entry name" value="Sig_transdc_resp-reg_C-effctor"/>
</dbReference>
<sequence length="344" mass="35465">MQSGRIRFDRFELDVEDRRLLRDGAPLDLNSRYLDALALLVRENGRLVSKDRFLDDVWRGVPVTDEALTQCIRTLRRHLDDDAANPRFIETVPKHGYRFIAPIDDVAVAADKVDNGFWAEAGALAGAGTVGGGIAGLLGGLIYGFAAASQPIAGTGAISIMLVLLCLCILVALMGGAGVSCGIVVARRYAGPTWYAIVAGGALGGMAIGGLVKLLGVDAFNLLLGQSLGDITGGPEGAILGASVGLGVWLAFRQARPSLRRESILAGILGAVAGVAAIASGGRLMAGSLALLGENFPDSRLQLFSASGFGPIGALLTGALEGGLFAACLVGAMVVARKSIDRRG</sequence>
<dbReference type="GO" id="GO:0000160">
    <property type="term" value="P:phosphorelay signal transduction system"/>
    <property type="evidence" value="ECO:0007669"/>
    <property type="project" value="InterPro"/>
</dbReference>
<feature type="transmembrane region" description="Helical" evidence="3">
    <location>
        <begin position="158"/>
        <end position="186"/>
    </location>
</feature>
<keyword evidence="6" id="KW-1185">Reference proteome</keyword>
<gene>
    <name evidence="5" type="ORF">H9L13_03280</name>
</gene>
<keyword evidence="1 2" id="KW-0238">DNA-binding</keyword>
<evidence type="ECO:0000256" key="2">
    <source>
        <dbReference type="PROSITE-ProRule" id="PRU01091"/>
    </source>
</evidence>